<dbReference type="AlphaFoldDB" id="A0AA38RNM6"/>
<evidence type="ECO:0000313" key="3">
    <source>
        <dbReference type="Proteomes" id="UP001174694"/>
    </source>
</evidence>
<dbReference type="InterPro" id="IPR029063">
    <property type="entry name" value="SAM-dependent_MTases_sf"/>
</dbReference>
<feature type="region of interest" description="Disordered" evidence="1">
    <location>
        <begin position="26"/>
        <end position="45"/>
    </location>
</feature>
<keyword evidence="3" id="KW-1185">Reference proteome</keyword>
<feature type="compositionally biased region" description="Polar residues" evidence="1">
    <location>
        <begin position="26"/>
        <end position="36"/>
    </location>
</feature>
<accession>A0AA38RNM6</accession>
<evidence type="ECO:0000313" key="2">
    <source>
        <dbReference type="EMBL" id="KAJ9142488.1"/>
    </source>
</evidence>
<proteinExistence type="predicted"/>
<dbReference type="InterPro" id="IPR036390">
    <property type="entry name" value="WH_DNA-bd_sf"/>
</dbReference>
<evidence type="ECO:0000256" key="1">
    <source>
        <dbReference type="SAM" id="MobiDB-lite"/>
    </source>
</evidence>
<sequence length="481" mass="51571">MDTASQLESYSDDLATSVRGLSTYIRSSDEQPSLPRQSPAVGSEVHREVQRAKASILSSIAKIRASVCGPADLLKHLASQCEITACLRWLGEFQILACIPLSGSVPVKDMADLSGVPEEQLTRVIRLTATIGFLHESQPGHVCHTPLSAAFVSDPSFLDAAMFLAESVAPAALQMAEATQRTQLSYRPNGSAYNLAFNTTEPFQVARDERPRLSRQWTAYLHHAGGLHTADNVIEILTRLNCSGGESESVRMVEINAPSTATAQSLVEAYPTLHYVVQVANTATGAPCRFALNTAATTFRTADRPAPAREPLDAGLNPRITVANRAPGTRQIVTDAAVYIVHPPPVLGTPAPGTPALEAILAELQVHFGVLRANGSVMLILTDRLLPEPGSVLDPEVEAVARARDLTMLQLANEGETELLELIALVDSVRDGEGGLVVANKLRLRGEIIVALTVKYQAYADASGEMQQCRQTDVSALFESV</sequence>
<name>A0AA38RNM6_9PEZI</name>
<dbReference type="PANTHER" id="PTHR43712:SF15">
    <property type="entry name" value="MONODICTYPHENONE CLUSTER TRANSCRIPTIONAL COACTIVATOR MDPA"/>
    <property type="match status" value="1"/>
</dbReference>
<dbReference type="SUPFAM" id="SSF46785">
    <property type="entry name" value="Winged helix' DNA-binding domain"/>
    <property type="match status" value="1"/>
</dbReference>
<reference evidence="2" key="1">
    <citation type="submission" date="2022-07" db="EMBL/GenBank/DDBJ databases">
        <title>Fungi with potential for degradation of polypropylene.</title>
        <authorList>
            <person name="Gostincar C."/>
        </authorList>
    </citation>
    <scope>NUCLEOTIDE SEQUENCE</scope>
    <source>
        <strain evidence="2">EXF-13308</strain>
    </source>
</reference>
<comment type="caution">
    <text evidence="2">The sequence shown here is derived from an EMBL/GenBank/DDBJ whole genome shotgun (WGS) entry which is preliminary data.</text>
</comment>
<dbReference type="Gene3D" id="3.40.50.150">
    <property type="entry name" value="Vaccinia Virus protein VP39"/>
    <property type="match status" value="1"/>
</dbReference>
<organism evidence="2 3">
    <name type="scientific">Pleurostoma richardsiae</name>
    <dbReference type="NCBI Taxonomy" id="41990"/>
    <lineage>
        <taxon>Eukaryota</taxon>
        <taxon>Fungi</taxon>
        <taxon>Dikarya</taxon>
        <taxon>Ascomycota</taxon>
        <taxon>Pezizomycotina</taxon>
        <taxon>Sordariomycetes</taxon>
        <taxon>Sordariomycetidae</taxon>
        <taxon>Calosphaeriales</taxon>
        <taxon>Pleurostomataceae</taxon>
        <taxon>Pleurostoma</taxon>
    </lineage>
</organism>
<dbReference type="Proteomes" id="UP001174694">
    <property type="component" value="Unassembled WGS sequence"/>
</dbReference>
<protein>
    <submittedName>
        <fullName evidence="2">6-hydroxytryprostatin B O-methyltransferase</fullName>
    </submittedName>
</protein>
<dbReference type="Gene3D" id="1.10.10.10">
    <property type="entry name" value="Winged helix-like DNA-binding domain superfamily/Winged helix DNA-binding domain"/>
    <property type="match status" value="1"/>
</dbReference>
<dbReference type="InterPro" id="IPR036388">
    <property type="entry name" value="WH-like_DNA-bd_sf"/>
</dbReference>
<dbReference type="EMBL" id="JANBVO010000022">
    <property type="protein sequence ID" value="KAJ9142488.1"/>
    <property type="molecule type" value="Genomic_DNA"/>
</dbReference>
<gene>
    <name evidence="2" type="ORF">NKR23_g7291</name>
</gene>
<dbReference type="PANTHER" id="PTHR43712">
    <property type="entry name" value="PUTATIVE (AFU_ORTHOLOGUE AFUA_4G14580)-RELATED"/>
    <property type="match status" value="1"/>
</dbReference>